<dbReference type="STRING" id="49390.A0A068VIM4"/>
<dbReference type="InterPro" id="IPR045024">
    <property type="entry name" value="NDH-2"/>
</dbReference>
<evidence type="ECO:0000256" key="1">
    <source>
        <dbReference type="ARBA" id="ARBA00001974"/>
    </source>
</evidence>
<evidence type="ECO:0000256" key="7">
    <source>
        <dbReference type="ARBA" id="ARBA00023027"/>
    </source>
</evidence>
<keyword evidence="12" id="KW-1185">Reference proteome</keyword>
<dbReference type="Gene3D" id="3.50.50.100">
    <property type="match status" value="1"/>
</dbReference>
<evidence type="ECO:0000256" key="8">
    <source>
        <dbReference type="ARBA" id="ARBA00047599"/>
    </source>
</evidence>
<dbReference type="Pfam" id="PF22366">
    <property type="entry name" value="NDH2_C"/>
    <property type="match status" value="1"/>
</dbReference>
<dbReference type="InParanoid" id="A0A068VIM4"/>
<comment type="catalytic activity">
    <reaction evidence="9">
        <text>a ubiquinone + NADH + H(+) = a ubiquinol + NAD(+)</text>
        <dbReference type="Rhea" id="RHEA:23152"/>
        <dbReference type="Rhea" id="RHEA-COMP:9565"/>
        <dbReference type="Rhea" id="RHEA-COMP:9566"/>
        <dbReference type="ChEBI" id="CHEBI:15378"/>
        <dbReference type="ChEBI" id="CHEBI:16389"/>
        <dbReference type="ChEBI" id="CHEBI:17976"/>
        <dbReference type="ChEBI" id="CHEBI:57540"/>
        <dbReference type="ChEBI" id="CHEBI:57945"/>
    </reaction>
</comment>
<comment type="cofactor">
    <cofactor evidence="1">
        <name>FAD</name>
        <dbReference type="ChEBI" id="CHEBI:57692"/>
    </cofactor>
</comment>
<dbReference type="Gramene" id="CDP20650">
    <property type="protein sequence ID" value="CDP20650"/>
    <property type="gene ID" value="GSCOC_T00010951001"/>
</dbReference>
<keyword evidence="5" id="KW-0274">FAD</keyword>
<dbReference type="Proteomes" id="UP000295252">
    <property type="component" value="Unassembled WGS sequence"/>
</dbReference>
<dbReference type="EC" id="1.6.5.9" evidence="3"/>
<dbReference type="OrthoDB" id="3244603at2759"/>
<keyword evidence="7" id="KW-0520">NAD</keyword>
<gene>
    <name evidence="11" type="ORF">GSCOC_T00010951001</name>
</gene>
<evidence type="ECO:0000256" key="9">
    <source>
        <dbReference type="ARBA" id="ARBA00049010"/>
    </source>
</evidence>
<dbReference type="PANTHER" id="PTHR43706:SF47">
    <property type="entry name" value="EXTERNAL NADH-UBIQUINONE OXIDOREDUCTASE 1, MITOCHONDRIAL-RELATED"/>
    <property type="match status" value="1"/>
</dbReference>
<evidence type="ECO:0000313" key="12">
    <source>
        <dbReference type="Proteomes" id="UP000295252"/>
    </source>
</evidence>
<reference evidence="12" key="1">
    <citation type="journal article" date="2014" name="Science">
        <title>The coffee genome provides insight into the convergent evolution of caffeine biosynthesis.</title>
        <authorList>
            <person name="Denoeud F."/>
            <person name="Carretero-Paulet L."/>
            <person name="Dereeper A."/>
            <person name="Droc G."/>
            <person name="Guyot R."/>
            <person name="Pietrella M."/>
            <person name="Zheng C."/>
            <person name="Alberti A."/>
            <person name="Anthony F."/>
            <person name="Aprea G."/>
            <person name="Aury J.M."/>
            <person name="Bento P."/>
            <person name="Bernard M."/>
            <person name="Bocs S."/>
            <person name="Campa C."/>
            <person name="Cenci A."/>
            <person name="Combes M.C."/>
            <person name="Crouzillat D."/>
            <person name="Da Silva C."/>
            <person name="Daddiego L."/>
            <person name="De Bellis F."/>
            <person name="Dussert S."/>
            <person name="Garsmeur O."/>
            <person name="Gayraud T."/>
            <person name="Guignon V."/>
            <person name="Jahn K."/>
            <person name="Jamilloux V."/>
            <person name="Joet T."/>
            <person name="Labadie K."/>
            <person name="Lan T."/>
            <person name="Leclercq J."/>
            <person name="Lepelley M."/>
            <person name="Leroy T."/>
            <person name="Li L.T."/>
            <person name="Librado P."/>
            <person name="Lopez L."/>
            <person name="Munoz A."/>
            <person name="Noel B."/>
            <person name="Pallavicini A."/>
            <person name="Perrotta G."/>
            <person name="Poncet V."/>
            <person name="Pot D."/>
            <person name="Priyono X."/>
            <person name="Rigoreau M."/>
            <person name="Rouard M."/>
            <person name="Rozas J."/>
            <person name="Tranchant-Dubreuil C."/>
            <person name="VanBuren R."/>
            <person name="Zhang Q."/>
            <person name="Andrade A.C."/>
            <person name="Argout X."/>
            <person name="Bertrand B."/>
            <person name="de Kochko A."/>
            <person name="Graziosi G."/>
            <person name="Henry R.J."/>
            <person name="Jayarama X."/>
            <person name="Ming R."/>
            <person name="Nagai C."/>
            <person name="Rounsley S."/>
            <person name="Sankoff D."/>
            <person name="Giuliano G."/>
            <person name="Albert V.A."/>
            <person name="Wincker P."/>
            <person name="Lashermes P."/>
        </authorList>
    </citation>
    <scope>NUCLEOTIDE SEQUENCE [LARGE SCALE GENOMIC DNA]</scope>
    <source>
        <strain evidence="12">cv. DH200-94</strain>
    </source>
</reference>
<dbReference type="PhylomeDB" id="A0A068VIM4"/>
<evidence type="ECO:0000256" key="5">
    <source>
        <dbReference type="ARBA" id="ARBA00022827"/>
    </source>
</evidence>
<proteinExistence type="inferred from homology"/>
<keyword evidence="6" id="KW-0560">Oxidoreductase</keyword>
<name>A0A068VIM4_COFCA</name>
<evidence type="ECO:0000313" key="11">
    <source>
        <dbReference type="EMBL" id="CDP20650.1"/>
    </source>
</evidence>
<accession>A0A068VIM4</accession>
<protein>
    <recommendedName>
        <fullName evidence="3">NADH:ubiquinone reductase (non-electrogenic)</fullName>
        <ecNumber evidence="3">1.6.5.9</ecNumber>
    </recommendedName>
</protein>
<evidence type="ECO:0000256" key="4">
    <source>
        <dbReference type="ARBA" id="ARBA00022630"/>
    </source>
</evidence>
<evidence type="ECO:0000259" key="10">
    <source>
        <dbReference type="Pfam" id="PF22366"/>
    </source>
</evidence>
<dbReference type="AlphaFoldDB" id="A0A068VIM4"/>
<feature type="domain" description="External alternative NADH-ubiquinone oxidoreductase-like C-terminal" evidence="10">
    <location>
        <begin position="166"/>
        <end position="206"/>
    </location>
</feature>
<evidence type="ECO:0000256" key="3">
    <source>
        <dbReference type="ARBA" id="ARBA00012637"/>
    </source>
</evidence>
<sequence>MVKGVECGINPLICVNLLNLAYDPIFSEDVQKTDKDNSGALTVKKFQKVLDDICERYPPLELCLKNKQMHSLVDLLKDSKGDDVKESVEVNIEEFKSAISQVDSQMKNLLTTAQVASQQGVYLANCFNRMKEVETNPEGPLRFRGEGRHRFRPFRFLTCAMYFDAFSIGQSTQWLWYSVYASKQVSWRTRALVVSDWMRRFIFGRDSSNL</sequence>
<organism evidence="11 12">
    <name type="scientific">Coffea canephora</name>
    <name type="common">Robusta coffee</name>
    <dbReference type="NCBI Taxonomy" id="49390"/>
    <lineage>
        <taxon>Eukaryota</taxon>
        <taxon>Viridiplantae</taxon>
        <taxon>Streptophyta</taxon>
        <taxon>Embryophyta</taxon>
        <taxon>Tracheophyta</taxon>
        <taxon>Spermatophyta</taxon>
        <taxon>Magnoliopsida</taxon>
        <taxon>eudicotyledons</taxon>
        <taxon>Gunneridae</taxon>
        <taxon>Pentapetalae</taxon>
        <taxon>asterids</taxon>
        <taxon>lamiids</taxon>
        <taxon>Gentianales</taxon>
        <taxon>Rubiaceae</taxon>
        <taxon>Ixoroideae</taxon>
        <taxon>Gardenieae complex</taxon>
        <taxon>Bertiereae - Coffeeae clade</taxon>
        <taxon>Coffeeae</taxon>
        <taxon>Coffea</taxon>
    </lineage>
</organism>
<dbReference type="EMBL" id="HG740566">
    <property type="protein sequence ID" value="CDP20650.1"/>
    <property type="molecule type" value="Genomic_DNA"/>
</dbReference>
<evidence type="ECO:0000256" key="6">
    <source>
        <dbReference type="ARBA" id="ARBA00023002"/>
    </source>
</evidence>
<comment type="catalytic activity">
    <reaction evidence="8">
        <text>a quinone + NADH + H(+) = a quinol + NAD(+)</text>
        <dbReference type="Rhea" id="RHEA:46160"/>
        <dbReference type="ChEBI" id="CHEBI:15378"/>
        <dbReference type="ChEBI" id="CHEBI:24646"/>
        <dbReference type="ChEBI" id="CHEBI:57540"/>
        <dbReference type="ChEBI" id="CHEBI:57945"/>
        <dbReference type="ChEBI" id="CHEBI:132124"/>
        <dbReference type="EC" id="1.6.5.9"/>
    </reaction>
</comment>
<keyword evidence="4" id="KW-0285">Flavoprotein</keyword>
<comment type="similarity">
    <text evidence="2">Belongs to the NADH dehydrogenase family.</text>
</comment>
<dbReference type="GO" id="GO:0005739">
    <property type="term" value="C:mitochondrion"/>
    <property type="evidence" value="ECO:0007669"/>
    <property type="project" value="TreeGrafter"/>
</dbReference>
<evidence type="ECO:0000256" key="2">
    <source>
        <dbReference type="ARBA" id="ARBA00005272"/>
    </source>
</evidence>
<dbReference type="InterPro" id="IPR054585">
    <property type="entry name" value="NDH2-like_C"/>
</dbReference>
<dbReference type="GO" id="GO:0050136">
    <property type="term" value="F:NADH dehydrogenase (quinone) (non-electrogenic) activity"/>
    <property type="evidence" value="ECO:0007669"/>
    <property type="project" value="UniProtKB-EC"/>
</dbReference>
<dbReference type="PANTHER" id="PTHR43706">
    <property type="entry name" value="NADH DEHYDROGENASE"/>
    <property type="match status" value="1"/>
</dbReference>
<dbReference type="OMA" id="ICERYPP"/>